<keyword evidence="5" id="KW-0143">Chaperone</keyword>
<dbReference type="NCBIfam" id="TIGR00750">
    <property type="entry name" value="lao"/>
    <property type="match status" value="1"/>
</dbReference>
<accession>A0A7W7QK83</accession>
<keyword evidence="2" id="KW-0547">Nucleotide-binding</keyword>
<protein>
    <submittedName>
        <fullName evidence="7">LAO/AO transport system kinase</fullName>
        <ecNumber evidence="7">2.7.-.-</ecNumber>
    </submittedName>
</protein>
<dbReference type="PANTHER" id="PTHR43087">
    <property type="entry name" value="LYSINE/ARGININE/ORNITHINE TRANSPORT SYSTEM KINASE"/>
    <property type="match status" value="1"/>
</dbReference>
<dbReference type="GO" id="GO:0016301">
    <property type="term" value="F:kinase activity"/>
    <property type="evidence" value="ECO:0007669"/>
    <property type="project" value="UniProtKB-KW"/>
</dbReference>
<evidence type="ECO:0000256" key="6">
    <source>
        <dbReference type="SAM" id="MobiDB-lite"/>
    </source>
</evidence>
<dbReference type="InterPro" id="IPR027417">
    <property type="entry name" value="P-loop_NTPase"/>
</dbReference>
<reference evidence="7 8" key="1">
    <citation type="submission" date="2020-08" db="EMBL/GenBank/DDBJ databases">
        <title>Genomic Encyclopedia of Type Strains, Phase III (KMG-III): the genomes of soil and plant-associated and newly described type strains.</title>
        <authorList>
            <person name="Whitman W."/>
        </authorList>
    </citation>
    <scope>NUCLEOTIDE SEQUENCE [LARGE SCALE GENOMIC DNA]</scope>
    <source>
        <strain evidence="7 8">CECT 8840</strain>
    </source>
</reference>
<dbReference type="GO" id="GO:0003924">
    <property type="term" value="F:GTPase activity"/>
    <property type="evidence" value="ECO:0007669"/>
    <property type="project" value="InterPro"/>
</dbReference>
<comment type="similarity">
    <text evidence="1">Belongs to the SIMIBI class G3E GTPase family. ArgK/MeaB subfamily.</text>
</comment>
<dbReference type="InterPro" id="IPR052040">
    <property type="entry name" value="GTPase/Isobutyryl-CoA_mutase"/>
</dbReference>
<gene>
    <name evidence="7" type="ORF">FHS44_001648</name>
</gene>
<evidence type="ECO:0000313" key="7">
    <source>
        <dbReference type="EMBL" id="MBB4914576.1"/>
    </source>
</evidence>
<dbReference type="Proteomes" id="UP000552644">
    <property type="component" value="Unassembled WGS sequence"/>
</dbReference>
<dbReference type="SUPFAM" id="SSF52540">
    <property type="entry name" value="P-loop containing nucleoside triphosphate hydrolases"/>
    <property type="match status" value="1"/>
</dbReference>
<evidence type="ECO:0000256" key="4">
    <source>
        <dbReference type="ARBA" id="ARBA00023134"/>
    </source>
</evidence>
<evidence type="ECO:0000256" key="2">
    <source>
        <dbReference type="ARBA" id="ARBA00022741"/>
    </source>
</evidence>
<dbReference type="PANTHER" id="PTHR43087:SF1">
    <property type="entry name" value="LAO_AO TRANSPORT SYSTEM ATPASE"/>
    <property type="match status" value="1"/>
</dbReference>
<keyword evidence="4" id="KW-0342">GTP-binding</keyword>
<evidence type="ECO:0000256" key="3">
    <source>
        <dbReference type="ARBA" id="ARBA00022801"/>
    </source>
</evidence>
<keyword evidence="7" id="KW-0808">Transferase</keyword>
<evidence type="ECO:0000256" key="5">
    <source>
        <dbReference type="ARBA" id="ARBA00023186"/>
    </source>
</evidence>
<evidence type="ECO:0000256" key="1">
    <source>
        <dbReference type="ARBA" id="ARBA00009625"/>
    </source>
</evidence>
<dbReference type="AlphaFoldDB" id="A0A7W7QK83"/>
<organism evidence="7 8">
    <name type="scientific">Streptosporangium saharense</name>
    <dbReference type="NCBI Taxonomy" id="1706840"/>
    <lineage>
        <taxon>Bacteria</taxon>
        <taxon>Bacillati</taxon>
        <taxon>Actinomycetota</taxon>
        <taxon>Actinomycetes</taxon>
        <taxon>Streptosporangiales</taxon>
        <taxon>Streptosporangiaceae</taxon>
        <taxon>Streptosporangium</taxon>
    </lineage>
</organism>
<sequence>MTVRDQGPVTRERPAATGNGHSPEVDVADLVARARAGQPRAVARLISLVENGSPLLREIMARLCAERTTTARIIGLTGSPGVGKSTSTGMLVRAFREQGRKVGVLAVDPSSPFTGGALLGDRVRMQDHATDPGVFIRSMASRGHLGGLSWATPQALRVLEAAGCEVILVETVGVGQAEVDIASQADTTIVLLAPGMGDGVQAAKAGILEIADVFVVNKADRDGAQAAIRELRNMIALVARDWKPPIVPTVAYRGEGAQDVVGALDAHWSYLEESGELGRRRQARARDEIEAIALATLRSRFAHLHGDRRLDALAQRMLDEGLDPYRAADELLAAVD</sequence>
<keyword evidence="3" id="KW-0378">Hydrolase</keyword>
<dbReference type="Gene3D" id="3.40.50.300">
    <property type="entry name" value="P-loop containing nucleotide triphosphate hydrolases"/>
    <property type="match status" value="1"/>
</dbReference>
<dbReference type="Pfam" id="PF03308">
    <property type="entry name" value="MeaB"/>
    <property type="match status" value="1"/>
</dbReference>
<dbReference type="GO" id="GO:0005525">
    <property type="term" value="F:GTP binding"/>
    <property type="evidence" value="ECO:0007669"/>
    <property type="project" value="UniProtKB-KW"/>
</dbReference>
<dbReference type="EMBL" id="JACHJP010000001">
    <property type="protein sequence ID" value="MBB4914576.1"/>
    <property type="molecule type" value="Genomic_DNA"/>
</dbReference>
<evidence type="ECO:0000313" key="8">
    <source>
        <dbReference type="Proteomes" id="UP000552644"/>
    </source>
</evidence>
<feature type="region of interest" description="Disordered" evidence="6">
    <location>
        <begin position="1"/>
        <end position="24"/>
    </location>
</feature>
<dbReference type="InterPro" id="IPR005129">
    <property type="entry name" value="GTPase_ArgK"/>
</dbReference>
<name>A0A7W7QK83_9ACTN</name>
<keyword evidence="8" id="KW-1185">Reference proteome</keyword>
<dbReference type="CDD" id="cd03114">
    <property type="entry name" value="MMAA-like"/>
    <property type="match status" value="1"/>
</dbReference>
<proteinExistence type="inferred from homology"/>
<keyword evidence="7" id="KW-0418">Kinase</keyword>
<comment type="caution">
    <text evidence="7">The sequence shown here is derived from an EMBL/GenBank/DDBJ whole genome shotgun (WGS) entry which is preliminary data.</text>
</comment>
<dbReference type="EC" id="2.7.-.-" evidence="7"/>